<sequence>MRRQATVPAGLSSGGTGGWVGGYSCAAPRVRVTLGHMMRELDGLVRGRLVVELSGASGSGPARRVTVVTAPAGCGKTTLLAHHAASFPGPVAWLRLEPGDAALPALARRLRTALAPLLPDPGEDTGAPADEDAVALVDAAREIPPGSLLVVDDLHLLYGTAAEEHIERLLSAAPVQAVLASRRMPGINLHRHELGPVNLIGQDALRFRTWEVERLFRDVYAEPLLPEDAAVLTRRAGGWAAGLHMFHLSTSGRSQVERRAAVRALDGRLPQSQAYLARTVLADLPEGARDFLVRTCVFTVLTAERCDLLLGTDDARHHLHRLAALQAFTLSPDHGRTYRYHEALRAHLEIELVEDLGEQGAREWHGRAAALLEAEGAYADAAQAYARAADWPAVRRLIPRTGLGEGPPKAGVPGSPETGSREAGDLWHDVLPAWLVAEEPLLLLAQGRHLFSRGRVDQAVDVLRQAEQRARHPSTLAACRRHRALAAMWSPGAAVGGTHPHWTAELRAATQANPGEVTCTRPVAVLAARLLSGDVAAARRLAATADPDALDLDGLALRLVRGALAAAGGDPGAAADLERLADDAERARLPWLSRMARAAPALGGAEPDRKEARRIAEECERDLDPWGALLAASVWCLADLLWGRPDQEGADEVVRLALPLGAGVFAAWARAVRAVLPGTGAEEARKADARARAAGVPAARALATAARRVHASRPPHVPEAARARVRGQADAGDMPEEGGLVVRCFGGFAVEVGGDALDLSAVRPKARTVLRLLAVNAGRPVHRDVLLAALWPESDPAAATRGLHVALSALRTSLAAHRLARVVARRGEAYLLDAPCDVAEFRRALRGPRTAPALEGLLAMYGGDLLPEDGAAEWVVHERDVLRTQAAECASELATLRLAAGRPDAAVLAAVRCLEIDEWHDPAWRTLIAAYERLGDVMAAARARRRYSAMLDDLEVPAL</sequence>
<proteinExistence type="inferred from homology"/>
<dbReference type="Pfam" id="PF00486">
    <property type="entry name" value="Trans_reg_C"/>
    <property type="match status" value="1"/>
</dbReference>
<dbReference type="InterPro" id="IPR051677">
    <property type="entry name" value="AfsR-DnrI-RedD_regulator"/>
</dbReference>
<dbReference type="Pfam" id="PF25873">
    <property type="entry name" value="WHD_MalT"/>
    <property type="match status" value="1"/>
</dbReference>
<dbReference type="PROSITE" id="PS51755">
    <property type="entry name" value="OMPR_PHOB"/>
    <property type="match status" value="1"/>
</dbReference>
<dbReference type="InterPro" id="IPR059106">
    <property type="entry name" value="WHD_MalT"/>
</dbReference>
<evidence type="ECO:0000256" key="2">
    <source>
        <dbReference type="ARBA" id="ARBA00023125"/>
    </source>
</evidence>
<protein>
    <recommendedName>
        <fullName evidence="5">OmpR/PhoB-type domain-containing protein</fullName>
    </recommendedName>
</protein>
<dbReference type="EMBL" id="BOOQ01000021">
    <property type="protein sequence ID" value="GII46899.1"/>
    <property type="molecule type" value="Genomic_DNA"/>
</dbReference>
<keyword evidence="2 3" id="KW-0238">DNA-binding</keyword>
<organism evidence="6 7">
    <name type="scientific">Planotetraspora silvatica</name>
    <dbReference type="NCBI Taxonomy" id="234614"/>
    <lineage>
        <taxon>Bacteria</taxon>
        <taxon>Bacillati</taxon>
        <taxon>Actinomycetota</taxon>
        <taxon>Actinomycetes</taxon>
        <taxon>Streptosporangiales</taxon>
        <taxon>Streptosporangiaceae</taxon>
        <taxon>Planotetraspora</taxon>
    </lineage>
</organism>
<evidence type="ECO:0000256" key="1">
    <source>
        <dbReference type="ARBA" id="ARBA00005820"/>
    </source>
</evidence>
<dbReference type="SMART" id="SM00862">
    <property type="entry name" value="Trans_reg_C"/>
    <property type="match status" value="1"/>
</dbReference>
<dbReference type="Proteomes" id="UP000644610">
    <property type="component" value="Unassembled WGS sequence"/>
</dbReference>
<evidence type="ECO:0000313" key="7">
    <source>
        <dbReference type="Proteomes" id="UP000644610"/>
    </source>
</evidence>
<dbReference type="SUPFAM" id="SSF48452">
    <property type="entry name" value="TPR-like"/>
    <property type="match status" value="1"/>
</dbReference>
<dbReference type="PANTHER" id="PTHR35807:SF2">
    <property type="entry name" value="TRANSCRIPTIONAL ACTIVATOR DOMAIN"/>
    <property type="match status" value="1"/>
</dbReference>
<comment type="similarity">
    <text evidence="1">Belongs to the AfsR/DnrI/RedD regulatory family.</text>
</comment>
<feature type="DNA-binding region" description="OmpR/PhoB-type" evidence="3">
    <location>
        <begin position="732"/>
        <end position="834"/>
    </location>
</feature>
<gene>
    <name evidence="6" type="ORF">Psi02_33230</name>
</gene>
<dbReference type="SMART" id="SM01043">
    <property type="entry name" value="BTAD"/>
    <property type="match status" value="1"/>
</dbReference>
<dbReference type="PROSITE" id="PS51257">
    <property type="entry name" value="PROKAR_LIPOPROTEIN"/>
    <property type="match status" value="1"/>
</dbReference>
<dbReference type="GO" id="GO:0000160">
    <property type="term" value="P:phosphorelay signal transduction system"/>
    <property type="evidence" value="ECO:0007669"/>
    <property type="project" value="InterPro"/>
</dbReference>
<dbReference type="Gene3D" id="1.10.10.10">
    <property type="entry name" value="Winged helix-like DNA-binding domain superfamily/Winged helix DNA-binding domain"/>
    <property type="match status" value="1"/>
</dbReference>
<dbReference type="InterPro" id="IPR011990">
    <property type="entry name" value="TPR-like_helical_dom_sf"/>
</dbReference>
<dbReference type="GO" id="GO:0003677">
    <property type="term" value="F:DNA binding"/>
    <property type="evidence" value="ECO:0007669"/>
    <property type="project" value="UniProtKB-UniRule"/>
</dbReference>
<dbReference type="InterPro" id="IPR016032">
    <property type="entry name" value="Sig_transdc_resp-reg_C-effctor"/>
</dbReference>
<dbReference type="InterPro" id="IPR027417">
    <property type="entry name" value="P-loop_NTPase"/>
</dbReference>
<name>A0A8J3UJH4_9ACTN</name>
<dbReference type="GO" id="GO:0006355">
    <property type="term" value="P:regulation of DNA-templated transcription"/>
    <property type="evidence" value="ECO:0007669"/>
    <property type="project" value="InterPro"/>
</dbReference>
<dbReference type="InterPro" id="IPR001867">
    <property type="entry name" value="OmpR/PhoB-type_DNA-bd"/>
</dbReference>
<dbReference type="SUPFAM" id="SSF52540">
    <property type="entry name" value="P-loop containing nucleoside triphosphate hydrolases"/>
    <property type="match status" value="1"/>
</dbReference>
<dbReference type="InterPro" id="IPR036388">
    <property type="entry name" value="WH-like_DNA-bd_sf"/>
</dbReference>
<comment type="caution">
    <text evidence="6">The sequence shown here is derived from an EMBL/GenBank/DDBJ whole genome shotgun (WGS) entry which is preliminary data.</text>
</comment>
<evidence type="ECO:0000256" key="3">
    <source>
        <dbReference type="PROSITE-ProRule" id="PRU01091"/>
    </source>
</evidence>
<evidence type="ECO:0000256" key="4">
    <source>
        <dbReference type="SAM" id="MobiDB-lite"/>
    </source>
</evidence>
<dbReference type="InterPro" id="IPR005158">
    <property type="entry name" value="BTAD"/>
</dbReference>
<evidence type="ECO:0000313" key="6">
    <source>
        <dbReference type="EMBL" id="GII46899.1"/>
    </source>
</evidence>
<evidence type="ECO:0000259" key="5">
    <source>
        <dbReference type="PROSITE" id="PS51755"/>
    </source>
</evidence>
<dbReference type="SUPFAM" id="SSF46894">
    <property type="entry name" value="C-terminal effector domain of the bipartite response regulators"/>
    <property type="match status" value="1"/>
</dbReference>
<reference evidence="6" key="1">
    <citation type="submission" date="2021-01" db="EMBL/GenBank/DDBJ databases">
        <title>Whole genome shotgun sequence of Planotetraspora silvatica NBRC 100141.</title>
        <authorList>
            <person name="Komaki H."/>
            <person name="Tamura T."/>
        </authorList>
    </citation>
    <scope>NUCLEOTIDE SEQUENCE</scope>
    <source>
        <strain evidence="6">NBRC 100141</strain>
    </source>
</reference>
<dbReference type="PANTHER" id="PTHR35807">
    <property type="entry name" value="TRANSCRIPTIONAL REGULATOR REDD-RELATED"/>
    <property type="match status" value="1"/>
</dbReference>
<feature type="region of interest" description="Disordered" evidence="4">
    <location>
        <begin position="399"/>
        <end position="421"/>
    </location>
</feature>
<keyword evidence="7" id="KW-1185">Reference proteome</keyword>
<dbReference type="Pfam" id="PF03704">
    <property type="entry name" value="BTAD"/>
    <property type="match status" value="1"/>
</dbReference>
<accession>A0A8J3UJH4</accession>
<dbReference type="Gene3D" id="3.40.50.300">
    <property type="entry name" value="P-loop containing nucleotide triphosphate hydrolases"/>
    <property type="match status" value="1"/>
</dbReference>
<feature type="domain" description="OmpR/PhoB-type" evidence="5">
    <location>
        <begin position="732"/>
        <end position="834"/>
    </location>
</feature>
<dbReference type="Gene3D" id="1.25.40.10">
    <property type="entry name" value="Tetratricopeptide repeat domain"/>
    <property type="match status" value="1"/>
</dbReference>
<dbReference type="AlphaFoldDB" id="A0A8J3UJH4"/>